<reference evidence="3" key="1">
    <citation type="journal article" date="2021" name="Science">
        <title>Hunting the eagle killer: A cyanobacterial neurotoxin causes vacuolar myelinopathy.</title>
        <authorList>
            <person name="Breinlinger S."/>
            <person name="Phillips T.J."/>
            <person name="Haram B.N."/>
            <person name="Mares J."/>
            <person name="Martinez Yerena J.A."/>
            <person name="Hrouzek P."/>
            <person name="Sobotka R."/>
            <person name="Henderson W.M."/>
            <person name="Schmieder P."/>
            <person name="Williams S.M."/>
            <person name="Lauderdale J.D."/>
            <person name="Wilde H.D."/>
            <person name="Gerrin W."/>
            <person name="Kust A."/>
            <person name="Washington J.W."/>
            <person name="Wagner C."/>
            <person name="Geier B."/>
            <person name="Liebeke M."/>
            <person name="Enke H."/>
            <person name="Niedermeyer T.H.J."/>
            <person name="Wilde S.B."/>
        </authorList>
    </citation>
    <scope>NUCLEOTIDE SEQUENCE [LARGE SCALE GENOMIC DNA]</scope>
    <source>
        <strain evidence="3">Thurmond2011</strain>
    </source>
</reference>
<dbReference type="EMBL" id="JAALHA020000012">
    <property type="protein sequence ID" value="MDR9897443.1"/>
    <property type="molecule type" value="Genomic_DNA"/>
</dbReference>
<sequence length="514" mass="58821">MTAEPTDTTRLRLQQELRDIKLGIPNHSQRFLFDYVFSARSGDISQAIHDFKPDVVHFSGHGNSTGELYIENELGQQHPLTPKALAALFELVADTVKCVVLNACYSDIQARAIVKYIPFVIGMRKEIGDNAAIAFAVGFYKALAANCSIEDAYKFGRTEIQLKGIPEELTPFLRKRVDKYRADLYVPHLSIERECFRKVLQGGSLIRIKAPDNMGKTSLMNRIVSYVRENHNYQIVTLSCHTLVDSLVSNDLERFLKSFCFVVSSKLKLPDHLDEYWNNPPDPIYKTGDYFERHLLAKTPKPLLLALDDADLVFEQPKIANQFCIMLRNWYDRARRSDLDSEIWDKLRLIIVHSTEFYAELDINTSPLGGVGKVVDLPELNLEQVQRLVTRHRLSWSEGQVEQLMAMLGGHPLLLGMAADYVKRHRITLEELLQEAPTVAGPFSDHLRELLEILQQKPDLQAAFSQVVNAHEDNTVELNPIPAKSLQRLGLVKLDRDFANPRCQLYRQYFRRYL</sequence>
<evidence type="ECO:0000259" key="1">
    <source>
        <dbReference type="Pfam" id="PF12770"/>
    </source>
</evidence>
<dbReference type="Pfam" id="PF12770">
    <property type="entry name" value="CHAT"/>
    <property type="match status" value="1"/>
</dbReference>
<dbReference type="Gene3D" id="3.40.50.300">
    <property type="entry name" value="P-loop containing nucleotide triphosphate hydrolases"/>
    <property type="match status" value="1"/>
</dbReference>
<feature type="domain" description="CHAT" evidence="1">
    <location>
        <begin position="40"/>
        <end position="152"/>
    </location>
</feature>
<gene>
    <name evidence="2" type="ORF">G7B40_023155</name>
</gene>
<dbReference type="InterPro" id="IPR027417">
    <property type="entry name" value="P-loop_NTPase"/>
</dbReference>
<protein>
    <submittedName>
        <fullName evidence="2">AAA-like domain-containing protein</fullName>
    </submittedName>
</protein>
<keyword evidence="3" id="KW-1185">Reference proteome</keyword>
<proteinExistence type="predicted"/>
<dbReference type="Pfam" id="PF14516">
    <property type="entry name" value="AAA_35"/>
    <property type="match status" value="1"/>
</dbReference>
<dbReference type="Proteomes" id="UP000667802">
    <property type="component" value="Unassembled WGS sequence"/>
</dbReference>
<name>A0AAP5I9I9_9CYAN</name>
<comment type="caution">
    <text evidence="2">The sequence shown here is derived from an EMBL/GenBank/DDBJ whole genome shotgun (WGS) entry which is preliminary data.</text>
</comment>
<dbReference type="SUPFAM" id="SSF52540">
    <property type="entry name" value="P-loop containing nucleoside triphosphate hydrolases"/>
    <property type="match status" value="1"/>
</dbReference>
<accession>A0AAP5I9I9</accession>
<evidence type="ECO:0000313" key="2">
    <source>
        <dbReference type="EMBL" id="MDR9897443.1"/>
    </source>
</evidence>
<evidence type="ECO:0000313" key="3">
    <source>
        <dbReference type="Proteomes" id="UP000667802"/>
    </source>
</evidence>
<dbReference type="InterPro" id="IPR024983">
    <property type="entry name" value="CHAT_dom"/>
</dbReference>
<dbReference type="AlphaFoldDB" id="A0AAP5I9I9"/>
<dbReference type="RefSeq" id="WP_208339175.1">
    <property type="nucleotide sequence ID" value="NZ_CAWQFN010000498.1"/>
</dbReference>
<organism evidence="2 3">
    <name type="scientific">Aetokthonos hydrillicola Thurmond2011</name>
    <dbReference type="NCBI Taxonomy" id="2712845"/>
    <lineage>
        <taxon>Bacteria</taxon>
        <taxon>Bacillati</taxon>
        <taxon>Cyanobacteriota</taxon>
        <taxon>Cyanophyceae</taxon>
        <taxon>Nostocales</taxon>
        <taxon>Hapalosiphonaceae</taxon>
        <taxon>Aetokthonos</taxon>
    </lineage>
</organism>